<keyword evidence="2" id="KW-0119">Carbohydrate metabolism</keyword>
<dbReference type="EMBL" id="JAESVD010000007">
    <property type="protein sequence ID" value="MBL4914048.1"/>
    <property type="molecule type" value="Genomic_DNA"/>
</dbReference>
<evidence type="ECO:0000256" key="2">
    <source>
        <dbReference type="ARBA" id="ARBA00023277"/>
    </source>
</evidence>
<dbReference type="PANTHER" id="PTHR36306:SF1">
    <property type="entry name" value="ALPHA-AMYLASE-RELATED"/>
    <property type="match status" value="1"/>
</dbReference>
<sequence length="649" mass="73922">MANTQLPNVYAIFHLNLAFSSIDTSEHQRVVDLCYWPLLHLIERDNIPLGIELTAYTLECIQAVDSSWIEKFKSLLTKGCCELIASGDSQIIGPLLPWEVNSKNLALGQQSYQALVSYQPKIAYINEQAVSAGLLDCYIDCGFDAVVVEWDNPFSHNTDWDKSSRYQPQQLVAASGRTIKVIWNHAVAFQKFQRYAHDEMTLAEYFEYLTKATNGATAFSLYGSDAEVFNYRPGRFNTETTLDVDEWQRIERLFTQIKSQEHYCWVAPSELLALTQECTTLKVQTPAHPISVKKQAKYNVTRWALSGRNDLSLNSLCYRKYSQLKGLDEVSEQQWRELCRLWASDLRTHLTHNRYQDLLSRYPITPRATNQTAPKAELAAGCKTNSDYQVFHCSERNILTIEHPQLKLVLNGKRGMTIKSLAFARHNFKPIIGTLAHGYFDHISYAADFYSNHLVIERYSERDRVTDLSRTQFNVTHTSTGLVISAEIATPQGKLTKWYRLEEEQVECGFDFENQHRPEATIRLGYLTLLNCKQRNWFACHNGGKLLELYHAEQDFNHGRPVSSIVSANSALGATEGVFYTGCDDLGLKISWSPQSCAALPMLSSQKIDDSYLNRAWFSLSEADETLKADGELLNFSYQITPCFKTDIS</sequence>
<dbReference type="InterPro" id="IPR052046">
    <property type="entry name" value="GH57_Enzymes"/>
</dbReference>
<evidence type="ECO:0000313" key="5">
    <source>
        <dbReference type="Proteomes" id="UP000604898"/>
    </source>
</evidence>
<dbReference type="Proteomes" id="UP000604898">
    <property type="component" value="Unassembled WGS sequence"/>
</dbReference>
<dbReference type="InterPro" id="IPR004300">
    <property type="entry name" value="Glyco_hydro_57_N"/>
</dbReference>
<keyword evidence="4" id="KW-0378">Hydrolase</keyword>
<dbReference type="PANTHER" id="PTHR36306">
    <property type="entry name" value="ALPHA-AMYLASE-RELATED-RELATED"/>
    <property type="match status" value="1"/>
</dbReference>
<comment type="similarity">
    <text evidence="1">Belongs to the glycosyl hydrolase 57 family.</text>
</comment>
<dbReference type="CDD" id="cd10794">
    <property type="entry name" value="GH57N_PfGalA_like"/>
    <property type="match status" value="1"/>
</dbReference>
<keyword evidence="5" id="KW-1185">Reference proteome</keyword>
<dbReference type="GO" id="GO:0016787">
    <property type="term" value="F:hydrolase activity"/>
    <property type="evidence" value="ECO:0007669"/>
    <property type="project" value="UniProtKB-KW"/>
</dbReference>
<dbReference type="RefSeq" id="WP_202722311.1">
    <property type="nucleotide sequence ID" value="NZ_BPEX01000024.1"/>
</dbReference>
<proteinExistence type="inferred from homology"/>
<comment type="caution">
    <text evidence="4">The sequence shown here is derived from an EMBL/GenBank/DDBJ whole genome shotgun (WGS) entry which is preliminary data.</text>
</comment>
<name>A0ABS1SZT5_9GAMM</name>
<gene>
    <name evidence="4" type="ORF">JMA39_13065</name>
</gene>
<dbReference type="Gene3D" id="3.20.110.20">
    <property type="match status" value="1"/>
</dbReference>
<evidence type="ECO:0000256" key="1">
    <source>
        <dbReference type="ARBA" id="ARBA00006821"/>
    </source>
</evidence>
<dbReference type="Pfam" id="PF03065">
    <property type="entry name" value="Glyco_hydro_57"/>
    <property type="match status" value="1"/>
</dbReference>
<evidence type="ECO:0000313" key="4">
    <source>
        <dbReference type="EMBL" id="MBL4914048.1"/>
    </source>
</evidence>
<dbReference type="SUPFAM" id="SSF88713">
    <property type="entry name" value="Glycoside hydrolase/deacetylase"/>
    <property type="match status" value="1"/>
</dbReference>
<organism evidence="4 5">
    <name type="scientific">Shewanella schlegeliana</name>
    <dbReference type="NCBI Taxonomy" id="190308"/>
    <lineage>
        <taxon>Bacteria</taxon>
        <taxon>Pseudomonadati</taxon>
        <taxon>Pseudomonadota</taxon>
        <taxon>Gammaproteobacteria</taxon>
        <taxon>Alteromonadales</taxon>
        <taxon>Shewanellaceae</taxon>
        <taxon>Shewanella</taxon>
    </lineage>
</organism>
<protein>
    <submittedName>
        <fullName evidence="4">Glycoside hydrolase</fullName>
    </submittedName>
</protein>
<dbReference type="InterPro" id="IPR011330">
    <property type="entry name" value="Glyco_hydro/deAcase_b/a-brl"/>
</dbReference>
<accession>A0ABS1SZT5</accession>
<feature type="domain" description="Glycoside hydrolase family 57 N-terminal" evidence="3">
    <location>
        <begin position="28"/>
        <end position="270"/>
    </location>
</feature>
<evidence type="ECO:0000259" key="3">
    <source>
        <dbReference type="Pfam" id="PF03065"/>
    </source>
</evidence>
<reference evidence="4 5" key="1">
    <citation type="submission" date="2021-01" db="EMBL/GenBank/DDBJ databases">
        <title>Genome sequence of Shewanella schlegeliana JCM 11561.</title>
        <authorList>
            <person name="Zhang H."/>
            <person name="Li C."/>
        </authorList>
    </citation>
    <scope>NUCLEOTIDE SEQUENCE [LARGE SCALE GENOMIC DNA]</scope>
    <source>
        <strain evidence="4 5">JCM 11561</strain>
    </source>
</reference>